<dbReference type="Proteomes" id="UP000309997">
    <property type="component" value="Unassembled WGS sequence"/>
</dbReference>
<dbReference type="EMBL" id="RCHU02000005">
    <property type="protein sequence ID" value="KAL3592877.1"/>
    <property type="molecule type" value="Genomic_DNA"/>
</dbReference>
<proteinExistence type="predicted"/>
<gene>
    <name evidence="1" type="ORF">D5086_011517</name>
</gene>
<protein>
    <submittedName>
        <fullName evidence="1">Uncharacterized protein</fullName>
    </submittedName>
</protein>
<evidence type="ECO:0000313" key="2">
    <source>
        <dbReference type="Proteomes" id="UP000309997"/>
    </source>
</evidence>
<evidence type="ECO:0000313" key="1">
    <source>
        <dbReference type="EMBL" id="KAL3592877.1"/>
    </source>
</evidence>
<organism evidence="1 2">
    <name type="scientific">Populus alba</name>
    <name type="common">White poplar</name>
    <dbReference type="NCBI Taxonomy" id="43335"/>
    <lineage>
        <taxon>Eukaryota</taxon>
        <taxon>Viridiplantae</taxon>
        <taxon>Streptophyta</taxon>
        <taxon>Embryophyta</taxon>
        <taxon>Tracheophyta</taxon>
        <taxon>Spermatophyta</taxon>
        <taxon>Magnoliopsida</taxon>
        <taxon>eudicotyledons</taxon>
        <taxon>Gunneridae</taxon>
        <taxon>Pentapetalae</taxon>
        <taxon>rosids</taxon>
        <taxon>fabids</taxon>
        <taxon>Malpighiales</taxon>
        <taxon>Salicaceae</taxon>
        <taxon>Saliceae</taxon>
        <taxon>Populus</taxon>
    </lineage>
</organism>
<keyword evidence="2" id="KW-1185">Reference proteome</keyword>
<accession>A0ACC4CCM0</accession>
<sequence length="138" mass="15302">MVQIFSRIECYSVESTTGYGKAIRSMRRNDAPLAHLYALMCEVMRSPLMLSAGNRPGGWVFIWFSKCLTSRVEEPIILGGRVDLATCEGKANPCAQTPMPTLSKFGELPHFQGDLRSGGPSFNGYLGFDQRYNGSWTP</sequence>
<comment type="caution">
    <text evidence="1">The sequence shown here is derived from an EMBL/GenBank/DDBJ whole genome shotgun (WGS) entry which is preliminary data.</text>
</comment>
<reference evidence="1 2" key="1">
    <citation type="journal article" date="2024" name="Plant Biotechnol. J.">
        <title>Genome and CRISPR/Cas9 system of a widespread forest tree (Populus alba) in the world.</title>
        <authorList>
            <person name="Liu Y.J."/>
            <person name="Jiang P.F."/>
            <person name="Han X.M."/>
            <person name="Li X.Y."/>
            <person name="Wang H.M."/>
            <person name="Wang Y.J."/>
            <person name="Wang X.X."/>
            <person name="Zeng Q.Y."/>
        </authorList>
    </citation>
    <scope>NUCLEOTIDE SEQUENCE [LARGE SCALE GENOMIC DNA]</scope>
    <source>
        <strain evidence="2">cv. PAL-ZL1</strain>
    </source>
</reference>
<name>A0ACC4CCM0_POPAL</name>